<organism evidence="1 2">
    <name type="scientific">Dendrolimus kikuchii</name>
    <dbReference type="NCBI Taxonomy" id="765133"/>
    <lineage>
        <taxon>Eukaryota</taxon>
        <taxon>Metazoa</taxon>
        <taxon>Ecdysozoa</taxon>
        <taxon>Arthropoda</taxon>
        <taxon>Hexapoda</taxon>
        <taxon>Insecta</taxon>
        <taxon>Pterygota</taxon>
        <taxon>Neoptera</taxon>
        <taxon>Endopterygota</taxon>
        <taxon>Lepidoptera</taxon>
        <taxon>Glossata</taxon>
        <taxon>Ditrysia</taxon>
        <taxon>Bombycoidea</taxon>
        <taxon>Lasiocampidae</taxon>
        <taxon>Dendrolimus</taxon>
    </lineage>
</organism>
<evidence type="ECO:0000313" key="1">
    <source>
        <dbReference type="EMBL" id="KAJ0174028.1"/>
    </source>
</evidence>
<comment type="caution">
    <text evidence="1">The sequence shown here is derived from an EMBL/GenBank/DDBJ whole genome shotgun (WGS) entry which is preliminary data.</text>
</comment>
<evidence type="ECO:0000313" key="2">
    <source>
        <dbReference type="Proteomes" id="UP000824533"/>
    </source>
</evidence>
<name>A0ACC1CR55_9NEOP</name>
<keyword evidence="2" id="KW-1185">Reference proteome</keyword>
<dbReference type="EMBL" id="CM034404">
    <property type="protein sequence ID" value="KAJ0174028.1"/>
    <property type="molecule type" value="Genomic_DNA"/>
</dbReference>
<dbReference type="Proteomes" id="UP000824533">
    <property type="component" value="Linkage Group LG18"/>
</dbReference>
<accession>A0ACC1CR55</accession>
<protein>
    <submittedName>
        <fullName evidence="1">Uncharacterized protein</fullName>
    </submittedName>
</protein>
<proteinExistence type="predicted"/>
<sequence length="1459" mass="168592">MTRYDEYLTAMKRVHRRYSSKSAVPAEMLPPRDRHRNRDSQQQTMMEGIKGNWNTVQEAGRIGTIASMVPDEIIYRHYDHSLRSYEAALMFIDVSVRPAVIAAIRSTWWPGLRRFMVTPVLRAVDNDEPMDFLTEVRRVVVVFLNIITATVSTKETIETVNIAYQRVSSVTSASGGLVNKVSMFDKDMMFLVVFGLRGLKHEDEARKALLCAYKLKEKLNDENIITVSIGITSGTTYCGVVGHILRREYTVIGPAVNKAARLMMAYPNKVTCDKETCLRSKIDQDYFRLMETKLLKGIAKPGPIYEFNINRWPERLGTWRHPIIGRNDELQRYKIILQNAIHRKQERFTRFKYHKFGIAFIGPKMIGKTRLVEECLNITPNCIRVEKITLDESDKVSYELFRMILVKTLNGGNTSMKRTNLENRIRYCIDTSTLTPLEIYALNTIFDIRFPLPENYQYTGDFLNEVNVKNVLQNVIKSNFIEMWVIAVDAMQHADDESWRLLILLMESKSLFVIMTLINEESLSPVAKECFRNEMIVKIKLSGIDGLYHAALACQLLDVQAIPADFATHKWLAVIESASGGSPGWIQNFVISLVQRGALSVVTVTRSEALAAGAIIPLPTLLQRSDYDVNICPNDDTSERKHSYQSIYSVVSTSMMSRQDSSITMADTEKVQMAVLADSFNFDNVKVDMTMDAIILKIYDALTPFEKMLLKCSSVLGEVFSRRMLLHLLQSDSPRRVAEANCRDLPMYAFCGYMKFRHSLFRTTTYELLTESQKLEMHARALLYLERYTRRCSSCGAGCFAKLLGLRIDDGLRKESEAMKLTRQQICALGAETRVVADSKPSSSFTNEHRPTQFNTINLQADLSNYDVWENDGTLFSRILESRSRQPSQQYGKSKRVRSFSSLETNECDCLSILLFVYTQIIDHCRGAGEEEKLFEAYMEYADLSILNINLPQAIRLLYEVENLVTNKPCTNDKKHKNWMHQYHLARISSLRGVCMLDSGDMNEARKQLLHAMKLYYDPFPTTKYGVRFRSFQASLQQIMSVYIAPNCYVARDTDVIGYFYEDIAKTLNRLCRLFTECKEDNNAALAAKWALNYALRTNSNFRILCFSYGNMIATYRQRQKFNLCLKLEKAATELCHRKRGQLDVTEIQAVSYLYTSIFLCYAEIGKKIESLEFGLSVMHMMTNLIDLHTRQMLVLWMLKLLLTDLKIHEMVSTMREFFYMTNQYDLSSETWYYFCATVILLDTGYCVESYNACERFYIKKGDAILRSRTPEAAGNFFVSMWLITIRIGAWEKSILWEEKIKEFTFKFDKNEFNTMIPIRITEGLLISLVHEMNNRNVKKIIAIEKAIKTMIQKMKTTCAQAPFFNLLLAYNNYIKGKKETAFSYLSKARDLAKHYSNGIIRIWVEHTRNHWQKTLNPKYEYYWIEHVEPDNLLDFRDFDTEKVIIIPYTLPLPQELDM</sequence>
<gene>
    <name evidence="1" type="ORF">K1T71_010174</name>
</gene>
<reference evidence="1 2" key="1">
    <citation type="journal article" date="2021" name="Front. Genet.">
        <title>Chromosome-Level Genome Assembly Reveals Significant Gene Expansion in the Toll and IMD Signaling Pathways of Dendrolimus kikuchii.</title>
        <authorList>
            <person name="Zhou J."/>
            <person name="Wu P."/>
            <person name="Xiong Z."/>
            <person name="Liu N."/>
            <person name="Zhao N."/>
            <person name="Ji M."/>
            <person name="Qiu Y."/>
            <person name="Yang B."/>
        </authorList>
    </citation>
    <scope>NUCLEOTIDE SEQUENCE [LARGE SCALE GENOMIC DNA]</scope>
    <source>
        <strain evidence="1">Ann1</strain>
    </source>
</reference>